<proteinExistence type="predicted"/>
<keyword evidence="1" id="KW-1133">Transmembrane helix</keyword>
<evidence type="ECO:0000313" key="2">
    <source>
        <dbReference type="EMBL" id="KKL03613.1"/>
    </source>
</evidence>
<name>A0A0F9CUL6_9ZZZZ</name>
<gene>
    <name evidence="2" type="ORF">LCGC14_2624370</name>
</gene>
<evidence type="ECO:0000256" key="1">
    <source>
        <dbReference type="SAM" id="Phobius"/>
    </source>
</evidence>
<accession>A0A0F9CUL6</accession>
<feature type="transmembrane region" description="Helical" evidence="1">
    <location>
        <begin position="66"/>
        <end position="84"/>
    </location>
</feature>
<organism evidence="2">
    <name type="scientific">marine sediment metagenome</name>
    <dbReference type="NCBI Taxonomy" id="412755"/>
    <lineage>
        <taxon>unclassified sequences</taxon>
        <taxon>metagenomes</taxon>
        <taxon>ecological metagenomes</taxon>
    </lineage>
</organism>
<dbReference type="AlphaFoldDB" id="A0A0F9CUL6"/>
<keyword evidence="1" id="KW-0472">Membrane</keyword>
<feature type="transmembrane region" description="Helical" evidence="1">
    <location>
        <begin position="27"/>
        <end position="54"/>
    </location>
</feature>
<dbReference type="EMBL" id="LAZR01044857">
    <property type="protein sequence ID" value="KKL03613.1"/>
    <property type="molecule type" value="Genomic_DNA"/>
</dbReference>
<protein>
    <submittedName>
        <fullName evidence="2">Uncharacterized protein</fullName>
    </submittedName>
</protein>
<reference evidence="2" key="1">
    <citation type="journal article" date="2015" name="Nature">
        <title>Complex archaea that bridge the gap between prokaryotes and eukaryotes.</title>
        <authorList>
            <person name="Spang A."/>
            <person name="Saw J.H."/>
            <person name="Jorgensen S.L."/>
            <person name="Zaremba-Niedzwiedzka K."/>
            <person name="Martijn J."/>
            <person name="Lind A.E."/>
            <person name="van Eijk R."/>
            <person name="Schleper C."/>
            <person name="Guy L."/>
            <person name="Ettema T.J."/>
        </authorList>
    </citation>
    <scope>NUCLEOTIDE SEQUENCE</scope>
</reference>
<sequence length="128" mass="15015">MNNSIESSVYRSEGSAMMDLSATRSPFSTLIIIVLSVFVCETIVMIIISFLPAFSVFIEILFDSTLLMFCTILFVTYLFLNVYLSHNLQELLNHRLSFRLRFNYFLFRFFLRQVTDSPEFIFQNFIGE</sequence>
<keyword evidence="1" id="KW-0812">Transmembrane</keyword>
<comment type="caution">
    <text evidence="2">The sequence shown here is derived from an EMBL/GenBank/DDBJ whole genome shotgun (WGS) entry which is preliminary data.</text>
</comment>